<evidence type="ECO:0000313" key="2">
    <source>
        <dbReference type="Proteomes" id="UP000006272"/>
    </source>
</evidence>
<evidence type="ECO:0000313" key="1">
    <source>
        <dbReference type="EMBL" id="EKO40992.1"/>
    </source>
</evidence>
<name>K6FR05_9BACT</name>
<gene>
    <name evidence="1" type="ORF">B193_0283</name>
</gene>
<accession>K6FR05</accession>
<sequence length="55" mass="6087">MTELSTTMLPLNRVFTWSPLLGDFLSQPQSLQVFTLVATSLAPRMVPNALPVKPM</sequence>
<protein>
    <submittedName>
        <fullName evidence="1">Uncharacterized protein</fullName>
    </submittedName>
</protein>
<dbReference type="AlphaFoldDB" id="K6FR05"/>
<dbReference type="EMBL" id="ALAO01000030">
    <property type="protein sequence ID" value="EKO40992.1"/>
    <property type="molecule type" value="Genomic_DNA"/>
</dbReference>
<proteinExistence type="predicted"/>
<comment type="caution">
    <text evidence="1">The sequence shown here is derived from an EMBL/GenBank/DDBJ whole genome shotgun (WGS) entry which is preliminary data.</text>
</comment>
<dbReference type="Proteomes" id="UP000006272">
    <property type="component" value="Unassembled WGS sequence"/>
</dbReference>
<organism evidence="1 2">
    <name type="scientific">Solidesulfovibrio magneticus str. Maddingley MBC34</name>
    <dbReference type="NCBI Taxonomy" id="1206767"/>
    <lineage>
        <taxon>Bacteria</taxon>
        <taxon>Pseudomonadati</taxon>
        <taxon>Thermodesulfobacteriota</taxon>
        <taxon>Desulfovibrionia</taxon>
        <taxon>Desulfovibrionales</taxon>
        <taxon>Desulfovibrionaceae</taxon>
        <taxon>Solidesulfovibrio</taxon>
    </lineage>
</organism>
<reference evidence="1 2" key="1">
    <citation type="submission" date="2012-07" db="EMBL/GenBank/DDBJ databases">
        <title>Draft genome sequence of Desulfovibrio magneticus str. Maddingley MBC34 obtained from a metagenomic sequence of a methanogenic enrichment isolated from coal-seam formation water in Victoria, Australia.</title>
        <authorList>
            <person name="Greenfield P."/>
            <person name="Hendry P."/>
            <person name="Li D."/>
            <person name="Rosewarne C.P."/>
            <person name="Tran-Dinh N."/>
            <person name="Elbourne L.D.H."/>
            <person name="Paulsen I.T."/>
            <person name="Midgley D.J."/>
        </authorList>
    </citation>
    <scope>NUCLEOTIDE SEQUENCE [LARGE SCALE GENOMIC DNA]</scope>
    <source>
        <strain evidence="2">Maddingley MBC34</strain>
    </source>
</reference>